<evidence type="ECO:0000313" key="2">
    <source>
        <dbReference type="EMBL" id="EYC28884.1"/>
    </source>
</evidence>
<protein>
    <recommendedName>
        <fullName evidence="1">Tc1-like transposase DDE domain-containing protein</fullName>
    </recommendedName>
</protein>
<dbReference type="GO" id="GO:0003676">
    <property type="term" value="F:nucleic acid binding"/>
    <property type="evidence" value="ECO:0007669"/>
    <property type="project" value="InterPro"/>
</dbReference>
<dbReference type="OrthoDB" id="106945at2759"/>
<dbReference type="Gene3D" id="3.30.420.10">
    <property type="entry name" value="Ribonuclease H-like superfamily/Ribonuclease H"/>
    <property type="match status" value="1"/>
</dbReference>
<name>A0A016VMP7_9BILA</name>
<sequence>MQFWRRFSHDLGRIRELWKTGVGFRFQQNGLIRISRSAENTSTFLSEGAGRRSLVLQQDNAAVRVSHSTRSWLQEHRIQAMDCPACSPDCNPVENIWGLIVRQVYRNNKQYNTVNSLRTAILEAWDEMDDDIVLSLVRSMPHRIFEIIRNNGGSIIY</sequence>
<dbReference type="EMBL" id="JARK01001343">
    <property type="protein sequence ID" value="EYC28884.1"/>
    <property type="molecule type" value="Genomic_DNA"/>
</dbReference>
<dbReference type="STRING" id="53326.A0A016VMP7"/>
<evidence type="ECO:0000259" key="1">
    <source>
        <dbReference type="Pfam" id="PF13358"/>
    </source>
</evidence>
<evidence type="ECO:0000313" key="3">
    <source>
        <dbReference type="Proteomes" id="UP000024635"/>
    </source>
</evidence>
<comment type="caution">
    <text evidence="2">The sequence shown here is derived from an EMBL/GenBank/DDBJ whole genome shotgun (WGS) entry which is preliminary data.</text>
</comment>
<accession>A0A016VMP7</accession>
<dbReference type="Proteomes" id="UP000024635">
    <property type="component" value="Unassembled WGS sequence"/>
</dbReference>
<dbReference type="Pfam" id="PF13358">
    <property type="entry name" value="DDE_3"/>
    <property type="match status" value="1"/>
</dbReference>
<dbReference type="AlphaFoldDB" id="A0A016VMP7"/>
<dbReference type="InterPro" id="IPR036397">
    <property type="entry name" value="RNaseH_sf"/>
</dbReference>
<reference evidence="3" key="1">
    <citation type="journal article" date="2015" name="Nat. Genet.">
        <title>The genome and transcriptome of the zoonotic hookworm Ancylostoma ceylanicum identify infection-specific gene families.</title>
        <authorList>
            <person name="Schwarz E.M."/>
            <person name="Hu Y."/>
            <person name="Antoshechkin I."/>
            <person name="Miller M.M."/>
            <person name="Sternberg P.W."/>
            <person name="Aroian R.V."/>
        </authorList>
    </citation>
    <scope>NUCLEOTIDE SEQUENCE</scope>
    <source>
        <strain evidence="3">HY135</strain>
    </source>
</reference>
<organism evidence="2 3">
    <name type="scientific">Ancylostoma ceylanicum</name>
    <dbReference type="NCBI Taxonomy" id="53326"/>
    <lineage>
        <taxon>Eukaryota</taxon>
        <taxon>Metazoa</taxon>
        <taxon>Ecdysozoa</taxon>
        <taxon>Nematoda</taxon>
        <taxon>Chromadorea</taxon>
        <taxon>Rhabditida</taxon>
        <taxon>Rhabditina</taxon>
        <taxon>Rhabditomorpha</taxon>
        <taxon>Strongyloidea</taxon>
        <taxon>Ancylostomatidae</taxon>
        <taxon>Ancylostomatinae</taxon>
        <taxon>Ancylostoma</taxon>
    </lineage>
</organism>
<feature type="domain" description="Tc1-like transposase DDE" evidence="1">
    <location>
        <begin position="53"/>
        <end position="117"/>
    </location>
</feature>
<dbReference type="InterPro" id="IPR038717">
    <property type="entry name" value="Tc1-like_DDE_dom"/>
</dbReference>
<keyword evidence="3" id="KW-1185">Reference proteome</keyword>
<gene>
    <name evidence="2" type="primary">Acey_s0007.g3481</name>
    <name evidence="2" type="ORF">Y032_0007g3481</name>
</gene>
<proteinExistence type="predicted"/>